<evidence type="ECO:0000313" key="12">
    <source>
        <dbReference type="EMBL" id="AFM12777.1"/>
    </source>
</evidence>
<proteinExistence type="inferred from homology"/>
<dbReference type="InterPro" id="IPR008927">
    <property type="entry name" value="6-PGluconate_DH-like_C_sf"/>
</dbReference>
<dbReference type="GO" id="GO:0008677">
    <property type="term" value="F:2-dehydropantoate 2-reductase activity"/>
    <property type="evidence" value="ECO:0007669"/>
    <property type="project" value="UniProtKB-EC"/>
</dbReference>
<reference evidence="12 13" key="1">
    <citation type="submission" date="2012-06" db="EMBL/GenBank/DDBJ databases">
        <title>The complete chromosome of genome of Turneriella parva DSM 21527.</title>
        <authorList>
            <consortium name="US DOE Joint Genome Institute (JGI-PGF)"/>
            <person name="Lucas S."/>
            <person name="Han J."/>
            <person name="Lapidus A."/>
            <person name="Bruce D."/>
            <person name="Goodwin L."/>
            <person name="Pitluck S."/>
            <person name="Peters L."/>
            <person name="Kyrpides N."/>
            <person name="Mavromatis K."/>
            <person name="Ivanova N."/>
            <person name="Mikhailova N."/>
            <person name="Chertkov O."/>
            <person name="Detter J.C."/>
            <person name="Tapia R."/>
            <person name="Han C."/>
            <person name="Land M."/>
            <person name="Hauser L."/>
            <person name="Markowitz V."/>
            <person name="Cheng J.-F."/>
            <person name="Hugenholtz P."/>
            <person name="Woyke T."/>
            <person name="Wu D."/>
            <person name="Gronow S."/>
            <person name="Wellnitz S."/>
            <person name="Brambilla E."/>
            <person name="Klenk H.-P."/>
            <person name="Eisen J.A."/>
        </authorList>
    </citation>
    <scope>NUCLEOTIDE SEQUENCE [LARGE SCALE GENOMIC DNA]</scope>
    <source>
        <strain evidence="13">ATCC BAA-1111 / DSM 21527 / NCTC 11395 / H</strain>
    </source>
</reference>
<dbReference type="GO" id="GO:0015940">
    <property type="term" value="P:pantothenate biosynthetic process"/>
    <property type="evidence" value="ECO:0007669"/>
    <property type="project" value="UniProtKB-UniPathway"/>
</dbReference>
<dbReference type="SUPFAM" id="SSF48179">
    <property type="entry name" value="6-phosphogluconate dehydrogenase C-terminal domain-like"/>
    <property type="match status" value="1"/>
</dbReference>
<evidence type="ECO:0000256" key="1">
    <source>
        <dbReference type="ARBA" id="ARBA00004994"/>
    </source>
</evidence>
<dbReference type="GO" id="GO:0005737">
    <property type="term" value="C:cytoplasm"/>
    <property type="evidence" value="ECO:0007669"/>
    <property type="project" value="TreeGrafter"/>
</dbReference>
<dbReference type="SUPFAM" id="SSF51735">
    <property type="entry name" value="NAD(P)-binding Rossmann-fold domains"/>
    <property type="match status" value="1"/>
</dbReference>
<dbReference type="OrthoDB" id="9793586at2"/>
<dbReference type="Gene3D" id="3.40.50.720">
    <property type="entry name" value="NAD(P)-binding Rossmann-like Domain"/>
    <property type="match status" value="1"/>
</dbReference>
<evidence type="ECO:0000256" key="4">
    <source>
        <dbReference type="ARBA" id="ARBA00019465"/>
    </source>
</evidence>
<dbReference type="STRING" id="869212.Turpa_2131"/>
<feature type="domain" description="Ketopantoate reductase N-terminal" evidence="10">
    <location>
        <begin position="7"/>
        <end position="159"/>
    </location>
</feature>
<evidence type="ECO:0000256" key="9">
    <source>
        <dbReference type="RuleBase" id="RU362068"/>
    </source>
</evidence>
<dbReference type="Pfam" id="PF02558">
    <property type="entry name" value="ApbA"/>
    <property type="match status" value="1"/>
</dbReference>
<keyword evidence="13" id="KW-1185">Reference proteome</keyword>
<keyword evidence="9" id="KW-0566">Pantothenate biosynthesis</keyword>
<dbReference type="RefSeq" id="WP_014803283.1">
    <property type="nucleotide sequence ID" value="NC_018020.1"/>
</dbReference>
<dbReference type="PANTHER" id="PTHR43765">
    <property type="entry name" value="2-DEHYDROPANTOATE 2-REDUCTASE-RELATED"/>
    <property type="match status" value="1"/>
</dbReference>
<dbReference type="Proteomes" id="UP000006048">
    <property type="component" value="Chromosome"/>
</dbReference>
<dbReference type="KEGG" id="tpx:Turpa_2131"/>
<evidence type="ECO:0000256" key="6">
    <source>
        <dbReference type="ARBA" id="ARBA00023002"/>
    </source>
</evidence>
<dbReference type="InterPro" id="IPR036291">
    <property type="entry name" value="NAD(P)-bd_dom_sf"/>
</dbReference>
<sequence>MASKAKIALLGTGAIGASVARALDLNKVHFTILVREKRRKGDLVARGIRYTLKETTHIDLKQGAEVLTLAEAQKKAGKDRFDFIFLGMKTPHLKEAAKTAKVLLAKGGRIVLLQNGLPENELRTFKAEQVISGIVGYNTQLLPDGSYFQSNPGHLILANASRPPHELEALLEPHLPVVISANALGFRWNKLAINSVINGLGAVSGLALGPLFAKHTARRAAIGLIEEAATVMRALQIEEGIVPGAISVYRFARLPAFIQHLMLFVLGLKYAKIRTSMLQDVERGVKTEVDQIHGAIVAAAKQAGIEVPLTEAIVQRVHALEKGELKPGLGLLPN</sequence>
<dbReference type="HOGENOM" id="CLU_031468_0_0_12"/>
<comment type="pathway">
    <text evidence="1 9">Cofactor biosynthesis; (R)-pantothenate biosynthesis; (R)-pantoate from 3-methyl-2-oxobutanoate: step 2/2.</text>
</comment>
<dbReference type="InterPro" id="IPR013332">
    <property type="entry name" value="KPR_N"/>
</dbReference>
<dbReference type="Gene3D" id="1.10.1040.10">
    <property type="entry name" value="N-(1-d-carboxylethyl)-l-norvaline Dehydrogenase, domain 2"/>
    <property type="match status" value="1"/>
</dbReference>
<evidence type="ECO:0000259" key="11">
    <source>
        <dbReference type="Pfam" id="PF08546"/>
    </source>
</evidence>
<evidence type="ECO:0000256" key="8">
    <source>
        <dbReference type="ARBA" id="ARBA00048793"/>
    </source>
</evidence>
<evidence type="ECO:0000256" key="3">
    <source>
        <dbReference type="ARBA" id="ARBA00013014"/>
    </source>
</evidence>
<evidence type="ECO:0000313" key="13">
    <source>
        <dbReference type="Proteomes" id="UP000006048"/>
    </source>
</evidence>
<dbReference type="AlphaFoldDB" id="I4B670"/>
<keyword evidence="6 9" id="KW-0560">Oxidoreductase</keyword>
<comment type="similarity">
    <text evidence="2 9">Belongs to the ketopantoate reductase family.</text>
</comment>
<protein>
    <recommendedName>
        <fullName evidence="4 9">2-dehydropantoate 2-reductase</fullName>
        <ecNumber evidence="3 9">1.1.1.169</ecNumber>
    </recommendedName>
    <alternativeName>
        <fullName evidence="7 9">Ketopantoate reductase</fullName>
    </alternativeName>
</protein>
<dbReference type="GO" id="GO:0050661">
    <property type="term" value="F:NADP binding"/>
    <property type="evidence" value="ECO:0007669"/>
    <property type="project" value="TreeGrafter"/>
</dbReference>
<dbReference type="InterPro" id="IPR013328">
    <property type="entry name" value="6PGD_dom2"/>
</dbReference>
<organism evidence="12 13">
    <name type="scientific">Turneriella parva (strain ATCC BAA-1111 / DSM 21527 / NCTC 11395 / H)</name>
    <name type="common">Leptospira parva</name>
    <dbReference type="NCBI Taxonomy" id="869212"/>
    <lineage>
        <taxon>Bacteria</taxon>
        <taxon>Pseudomonadati</taxon>
        <taxon>Spirochaetota</taxon>
        <taxon>Spirochaetia</taxon>
        <taxon>Leptospirales</taxon>
        <taxon>Leptospiraceae</taxon>
        <taxon>Turneriella</taxon>
    </lineage>
</organism>
<keyword evidence="5 9" id="KW-0521">NADP</keyword>
<dbReference type="InterPro" id="IPR013752">
    <property type="entry name" value="KPA_reductase"/>
</dbReference>
<dbReference type="PANTHER" id="PTHR43765:SF2">
    <property type="entry name" value="2-DEHYDROPANTOATE 2-REDUCTASE"/>
    <property type="match status" value="1"/>
</dbReference>
<comment type="function">
    <text evidence="9">Catalyzes the NADPH-dependent reduction of ketopantoate into pantoic acid.</text>
</comment>
<evidence type="ECO:0000256" key="5">
    <source>
        <dbReference type="ARBA" id="ARBA00022857"/>
    </source>
</evidence>
<feature type="domain" description="Ketopantoate reductase C-terminal" evidence="11">
    <location>
        <begin position="186"/>
        <end position="321"/>
    </location>
</feature>
<evidence type="ECO:0000259" key="10">
    <source>
        <dbReference type="Pfam" id="PF02558"/>
    </source>
</evidence>
<name>I4B670_TURPD</name>
<dbReference type="NCBIfam" id="TIGR00745">
    <property type="entry name" value="apbA_panE"/>
    <property type="match status" value="1"/>
</dbReference>
<gene>
    <name evidence="12" type="ordered locus">Turpa_2131</name>
</gene>
<accession>I4B670</accession>
<dbReference type="EC" id="1.1.1.169" evidence="3 9"/>
<dbReference type="EMBL" id="CP002959">
    <property type="protein sequence ID" value="AFM12777.1"/>
    <property type="molecule type" value="Genomic_DNA"/>
</dbReference>
<dbReference type="Pfam" id="PF08546">
    <property type="entry name" value="ApbA_C"/>
    <property type="match status" value="1"/>
</dbReference>
<comment type="catalytic activity">
    <reaction evidence="8 9">
        <text>(R)-pantoate + NADP(+) = 2-dehydropantoate + NADPH + H(+)</text>
        <dbReference type="Rhea" id="RHEA:16233"/>
        <dbReference type="ChEBI" id="CHEBI:11561"/>
        <dbReference type="ChEBI" id="CHEBI:15378"/>
        <dbReference type="ChEBI" id="CHEBI:15980"/>
        <dbReference type="ChEBI" id="CHEBI:57783"/>
        <dbReference type="ChEBI" id="CHEBI:58349"/>
        <dbReference type="EC" id="1.1.1.169"/>
    </reaction>
</comment>
<dbReference type="InterPro" id="IPR003710">
    <property type="entry name" value="ApbA"/>
</dbReference>
<dbReference type="InterPro" id="IPR050838">
    <property type="entry name" value="Ketopantoate_reductase"/>
</dbReference>
<evidence type="ECO:0000256" key="7">
    <source>
        <dbReference type="ARBA" id="ARBA00032024"/>
    </source>
</evidence>
<evidence type="ECO:0000256" key="2">
    <source>
        <dbReference type="ARBA" id="ARBA00007870"/>
    </source>
</evidence>
<dbReference type="UniPathway" id="UPA00028">
    <property type="reaction ID" value="UER00004"/>
</dbReference>